<feature type="region of interest" description="Disordered" evidence="2">
    <location>
        <begin position="804"/>
        <end position="910"/>
    </location>
</feature>
<dbReference type="eggNOG" id="COG1196">
    <property type="taxonomic scope" value="Bacteria"/>
</dbReference>
<keyword evidence="3" id="KW-0472">Membrane</keyword>
<feature type="compositionally biased region" description="Basic and acidic residues" evidence="2">
    <location>
        <begin position="754"/>
        <end position="774"/>
    </location>
</feature>
<feature type="transmembrane region" description="Helical" evidence="3">
    <location>
        <begin position="20"/>
        <end position="43"/>
    </location>
</feature>
<feature type="compositionally biased region" description="Basic and acidic residues" evidence="2">
    <location>
        <begin position="874"/>
        <end position="893"/>
    </location>
</feature>
<sequence length="910" mass="99811">MKALNAKVSATRRKLTVYAFFKAFWPFLTFAAIFLAIALAGLIDRMTASLAAIATLIFLVGSVFFILQGGRRFTPVSREDAARVLDRQSDLRPVSSLTDRPAATHRDSQGLWQKHRARLLEEVSRLRLPSLAREWGRLDPYWMRAALPAALILLTVLAGNDAASRLQRALFPDYGALVGADNMVVEAWITPPDHTGRAPIFLTPGLQNVRVPEGSEVTLRTDAHSAPKLILKGEKTLKQTFAPTPDGAFEARARIMEDTRLSVRWWGERAAWRLLTSPDDAPIATFVKAPERGRLDRTEIAWSVTDDYGVDSLELKISLQTPNPAAPDEADYMPVPLPGVAPTSAEDITQLDLTRHRWAGLPVEMQLVATDGAGQTGLSEPLDFTLPEKLFLDPIARVAQEVRVTVLREPRDYEELSRNETALQQDALNVTAANRLDTAPPDIQKAALMLDAMTYKGERYIPDQGVYLTFRTAKSILQAAGTKEEAEQVDPLLWALALKSEYGSAADALRRLEAARRALEQALRDGASEDEIKQRMEAFRDAANEYLAAKMAEAIANGEEQPQMQSDQEAMASGPNLGGQDFEDMLNALQDLTETGATDQARQLLSDITNMLQNLEFQRGQSGSGGMPGMPGQQADGEEDDLPQEEQELTDAMRRLSEILREQRQLSDDTLAQERGERPGQSGQEQGGQQPGQQSGSQQGQDTGQAGGGEGQSGQTEAPQGGGNENGERPGSDGGEFAEGNESEGSGPGQSETLAERQARLGRMVEEFAREHGLGETGSGEDALAGLVDPEALEDIRRAQRLAENALERGDERSAARNQERATNTLSEIARDMAASLDALERERRGQDSQQSDPFGRATGGPGNNGEEVNVPDATERQRAKDILEELRERYNQSDDPEEREYLRRLLDRF</sequence>
<dbReference type="Proteomes" id="UP000024547">
    <property type="component" value="Unassembled WGS sequence"/>
</dbReference>
<dbReference type="EMBL" id="AWFH01000001">
    <property type="protein sequence ID" value="KCZ65298.1"/>
    <property type="molecule type" value="Genomic_DNA"/>
</dbReference>
<feature type="coiled-coil region" evidence="1">
    <location>
        <begin position="502"/>
        <end position="529"/>
    </location>
</feature>
<dbReference type="AlphaFoldDB" id="A0A059ECC8"/>
<feature type="transmembrane region" description="Helical" evidence="3">
    <location>
        <begin position="141"/>
        <end position="159"/>
    </location>
</feature>
<dbReference type="STRING" id="1280948.HY36_02625"/>
<organism evidence="4 5">
    <name type="scientific">Hyphomonas atlantica</name>
    <dbReference type="NCBI Taxonomy" id="1280948"/>
    <lineage>
        <taxon>Bacteria</taxon>
        <taxon>Pseudomonadati</taxon>
        <taxon>Pseudomonadota</taxon>
        <taxon>Alphaproteobacteria</taxon>
        <taxon>Hyphomonadales</taxon>
        <taxon>Hyphomonadaceae</taxon>
        <taxon>Hyphomonas</taxon>
    </lineage>
</organism>
<comment type="caution">
    <text evidence="4">The sequence shown here is derived from an EMBL/GenBank/DDBJ whole genome shotgun (WGS) entry which is preliminary data.</text>
</comment>
<keyword evidence="3" id="KW-0812">Transmembrane</keyword>
<evidence type="ECO:0000256" key="1">
    <source>
        <dbReference type="SAM" id="Coils"/>
    </source>
</evidence>
<feature type="compositionally biased region" description="Basic and acidic residues" evidence="2">
    <location>
        <begin position="900"/>
        <end position="910"/>
    </location>
</feature>
<feature type="compositionally biased region" description="Basic and acidic residues" evidence="2">
    <location>
        <begin position="806"/>
        <end position="820"/>
    </location>
</feature>
<gene>
    <name evidence="4" type="ORF">HY36_02625</name>
</gene>
<reference evidence="4 5" key="1">
    <citation type="journal article" date="2014" name="Antonie Van Leeuwenhoek">
        <title>Hyphomonas beringensis sp. nov. and Hyphomonas chukchiensis sp. nov., isolated from surface seawater of the Bering Sea and Chukchi Sea.</title>
        <authorList>
            <person name="Li C."/>
            <person name="Lai Q."/>
            <person name="Li G."/>
            <person name="Dong C."/>
            <person name="Wang J."/>
            <person name="Liao Y."/>
            <person name="Shao Z."/>
        </authorList>
    </citation>
    <scope>NUCLEOTIDE SEQUENCE [LARGE SCALE GENOMIC DNA]</scope>
    <source>
        <strain evidence="4 5">22II1-22F38</strain>
    </source>
</reference>
<keyword evidence="1" id="KW-0175">Coiled coil</keyword>
<protein>
    <recommendedName>
        <fullName evidence="6">TIGR02302 family protein</fullName>
    </recommendedName>
</protein>
<evidence type="ECO:0000256" key="3">
    <source>
        <dbReference type="SAM" id="Phobius"/>
    </source>
</evidence>
<feature type="region of interest" description="Disordered" evidence="2">
    <location>
        <begin position="559"/>
        <end position="582"/>
    </location>
</feature>
<dbReference type="PATRIC" id="fig|1280948.3.peg.520"/>
<feature type="transmembrane region" description="Helical" evidence="3">
    <location>
        <begin position="49"/>
        <end position="67"/>
    </location>
</feature>
<proteinExistence type="predicted"/>
<feature type="compositionally biased region" description="Acidic residues" evidence="2">
    <location>
        <begin position="636"/>
        <end position="645"/>
    </location>
</feature>
<feature type="compositionally biased region" description="Low complexity" evidence="2">
    <location>
        <begin position="691"/>
        <end position="704"/>
    </location>
</feature>
<evidence type="ECO:0000313" key="5">
    <source>
        <dbReference type="Proteomes" id="UP000024547"/>
    </source>
</evidence>
<name>A0A059ECC8_9PROT</name>
<evidence type="ECO:0008006" key="6">
    <source>
        <dbReference type="Google" id="ProtNLM"/>
    </source>
</evidence>
<evidence type="ECO:0000313" key="4">
    <source>
        <dbReference type="EMBL" id="KCZ65298.1"/>
    </source>
</evidence>
<feature type="region of interest" description="Disordered" evidence="2">
    <location>
        <begin position="663"/>
        <end position="785"/>
    </location>
</feature>
<dbReference type="InterPro" id="IPR012683">
    <property type="entry name" value="CHP02302_TM"/>
</dbReference>
<evidence type="ECO:0000256" key="2">
    <source>
        <dbReference type="SAM" id="MobiDB-lite"/>
    </source>
</evidence>
<keyword evidence="3" id="KW-1133">Transmembrane helix</keyword>
<feature type="compositionally biased region" description="Basic and acidic residues" evidence="2">
    <location>
        <begin position="663"/>
        <end position="678"/>
    </location>
</feature>
<dbReference type="Pfam" id="PF13779">
    <property type="entry name" value="DUF4175"/>
    <property type="match status" value="2"/>
</dbReference>
<accession>A0A059ECC8</accession>
<feature type="region of interest" description="Disordered" evidence="2">
    <location>
        <begin position="618"/>
        <end position="645"/>
    </location>
</feature>
<keyword evidence="5" id="KW-1185">Reference proteome</keyword>